<dbReference type="AlphaFoldDB" id="A0A0A9BXC1"/>
<evidence type="ECO:0000313" key="1">
    <source>
        <dbReference type="EMBL" id="JAD67951.1"/>
    </source>
</evidence>
<dbReference type="InterPro" id="IPR036397">
    <property type="entry name" value="RNaseH_sf"/>
</dbReference>
<dbReference type="EMBL" id="GBRH01229944">
    <property type="protein sequence ID" value="JAD67951.1"/>
    <property type="molecule type" value="Transcribed_RNA"/>
</dbReference>
<dbReference type="SUPFAM" id="SSF53098">
    <property type="entry name" value="Ribonuclease H-like"/>
    <property type="match status" value="1"/>
</dbReference>
<dbReference type="PANTHER" id="PTHR37984">
    <property type="entry name" value="PROTEIN CBG26694"/>
    <property type="match status" value="1"/>
</dbReference>
<dbReference type="GO" id="GO:0003676">
    <property type="term" value="F:nucleic acid binding"/>
    <property type="evidence" value="ECO:0007669"/>
    <property type="project" value="InterPro"/>
</dbReference>
<sequence>MYCHVQFVKLLGLLQPLTVPHKAWSIISLDFIEGLPRCNGFTVILVVIDKFSKYAHFLPLAHSFLALQVAQVYFNNVYKLHGLPEVIISDRDCIFTSRLWQELFKLSDTRLMMSSYHPQTDRQTERLNQCLEAYLRCAIHSCPKKWNAWLPLAEYWYNTTFHSAIGRTPWCSLWPSTTSFWYLGKQCVLSSRLGRVAQR</sequence>
<proteinExistence type="predicted"/>
<dbReference type="Gene3D" id="3.30.420.10">
    <property type="entry name" value="Ribonuclease H-like superfamily/Ribonuclease H"/>
    <property type="match status" value="1"/>
</dbReference>
<dbReference type="InterPro" id="IPR001584">
    <property type="entry name" value="Integrase_cat-core"/>
</dbReference>
<accession>A0A0A9BXC1</accession>
<dbReference type="InterPro" id="IPR012337">
    <property type="entry name" value="RNaseH-like_sf"/>
</dbReference>
<dbReference type="PANTHER" id="PTHR37984:SF5">
    <property type="entry name" value="PROTEIN NYNRIN-LIKE"/>
    <property type="match status" value="1"/>
</dbReference>
<dbReference type="GO" id="GO:0015074">
    <property type="term" value="P:DNA integration"/>
    <property type="evidence" value="ECO:0007669"/>
    <property type="project" value="InterPro"/>
</dbReference>
<dbReference type="InterPro" id="IPR050951">
    <property type="entry name" value="Retrovirus_Pol_polyprotein"/>
</dbReference>
<organism evidence="1">
    <name type="scientific">Arundo donax</name>
    <name type="common">Giant reed</name>
    <name type="synonym">Donax arundinaceus</name>
    <dbReference type="NCBI Taxonomy" id="35708"/>
    <lineage>
        <taxon>Eukaryota</taxon>
        <taxon>Viridiplantae</taxon>
        <taxon>Streptophyta</taxon>
        <taxon>Embryophyta</taxon>
        <taxon>Tracheophyta</taxon>
        <taxon>Spermatophyta</taxon>
        <taxon>Magnoliopsida</taxon>
        <taxon>Liliopsida</taxon>
        <taxon>Poales</taxon>
        <taxon>Poaceae</taxon>
        <taxon>PACMAD clade</taxon>
        <taxon>Arundinoideae</taxon>
        <taxon>Arundineae</taxon>
        <taxon>Arundo</taxon>
    </lineage>
</organism>
<dbReference type="PROSITE" id="PS50994">
    <property type="entry name" value="INTEGRASE"/>
    <property type="match status" value="1"/>
</dbReference>
<reference evidence="1" key="2">
    <citation type="journal article" date="2015" name="Data Brief">
        <title>Shoot transcriptome of the giant reed, Arundo donax.</title>
        <authorList>
            <person name="Barrero R.A."/>
            <person name="Guerrero F.D."/>
            <person name="Moolhuijzen P."/>
            <person name="Goolsby J.A."/>
            <person name="Tidwell J."/>
            <person name="Bellgard S.E."/>
            <person name="Bellgard M.I."/>
        </authorList>
    </citation>
    <scope>NUCLEOTIDE SEQUENCE</scope>
    <source>
        <tissue evidence="1">Shoot tissue taken approximately 20 cm above the soil surface</tissue>
    </source>
</reference>
<reference evidence="1" key="1">
    <citation type="submission" date="2014-09" db="EMBL/GenBank/DDBJ databases">
        <authorList>
            <person name="Magalhaes I.L.F."/>
            <person name="Oliveira U."/>
            <person name="Santos F.R."/>
            <person name="Vidigal T.H.D.A."/>
            <person name="Brescovit A.D."/>
            <person name="Santos A.J."/>
        </authorList>
    </citation>
    <scope>NUCLEOTIDE SEQUENCE</scope>
    <source>
        <tissue evidence="1">Shoot tissue taken approximately 20 cm above the soil surface</tissue>
    </source>
</reference>
<protein>
    <submittedName>
        <fullName evidence="1">Uncharacterized protein</fullName>
    </submittedName>
</protein>
<name>A0A0A9BXC1_ARUDO</name>